<keyword evidence="3" id="KW-1185">Reference proteome</keyword>
<evidence type="ECO:0000313" key="2">
    <source>
        <dbReference type="EMBL" id="KOO21317.1"/>
    </source>
</evidence>
<evidence type="ECO:0000256" key="1">
    <source>
        <dbReference type="SAM" id="MobiDB-lite"/>
    </source>
</evidence>
<dbReference type="Proteomes" id="UP000037460">
    <property type="component" value="Unassembled WGS sequence"/>
</dbReference>
<proteinExistence type="predicted"/>
<dbReference type="EMBL" id="JWZX01003373">
    <property type="protein sequence ID" value="KOO21317.1"/>
    <property type="molecule type" value="Genomic_DNA"/>
</dbReference>
<reference evidence="3" key="1">
    <citation type="journal article" date="2015" name="PLoS Genet.">
        <title>Genome Sequence and Transcriptome Analyses of Chrysochromulina tobin: Metabolic Tools for Enhanced Algal Fitness in the Prominent Order Prymnesiales (Haptophyceae).</title>
        <authorList>
            <person name="Hovde B.T."/>
            <person name="Deodato C.R."/>
            <person name="Hunsperger H.M."/>
            <person name="Ryken S.A."/>
            <person name="Yost W."/>
            <person name="Jha R.K."/>
            <person name="Patterson J."/>
            <person name="Monnat R.J. Jr."/>
            <person name="Barlow S.B."/>
            <person name="Starkenburg S.R."/>
            <person name="Cattolico R.A."/>
        </authorList>
    </citation>
    <scope>NUCLEOTIDE SEQUENCE</scope>
    <source>
        <strain evidence="3">CCMP291</strain>
    </source>
</reference>
<feature type="region of interest" description="Disordered" evidence="1">
    <location>
        <begin position="1"/>
        <end position="24"/>
    </location>
</feature>
<accession>A0A0M0J4Q4</accession>
<dbReference type="AlphaFoldDB" id="A0A0M0J4Q4"/>
<comment type="caution">
    <text evidence="2">The sequence shown here is derived from an EMBL/GenBank/DDBJ whole genome shotgun (WGS) entry which is preliminary data.</text>
</comment>
<sequence>MIAHEPDGEPDHDAVAEDKDGIEEDNEVEMFQEDNEVEMFQEDAEVEMFQEDNEQEGAAVQHLLAFPQLKKVGPGLPRAPQETLLVIHANGMMFGFTRSKQIPQPSPVLASPHPQSAHAFEAAPTPPALPPLPQLRPLCVYGNEAVPLLPGHAGHGPGEKVFRSTLIKLHNTDKIIVCVMGSLKLYEVPHEKITQKQGLDPASQTNIERQFEQRMPEVLKNISQVPAIHPRDNNLYATACTDGTIVVKNFHIEMQHQVIGQPCISGLHAVTAEELPVAQPPPPTHVFFTPHGSMLIVVKTPAPMFPAVPPYAIAPGAREPEEFQTKRSAFPESDDGQRQYEAALKAEKKEKKDRTHHDLTFWVDEVNRHNRGDRLLPQDPRNVQLIPLGHPIMAVPRPSKLPRLPVHGFPRCTIAREDKEYALLLWAEQAQMWLVAGGAMQVPPAVPPAAGGATRSSAASYAEYEAAALARGDKPVGISALTVIKPDPKPDEPRASARELAEAALVVGFEDGAARQYRLVDVLFAACEGATRA</sequence>
<protein>
    <submittedName>
        <fullName evidence="2">Uncharacterized protein</fullName>
    </submittedName>
</protein>
<feature type="region of interest" description="Disordered" evidence="1">
    <location>
        <begin position="104"/>
        <end position="128"/>
    </location>
</feature>
<gene>
    <name evidence="2" type="ORF">Ctob_000151</name>
</gene>
<name>A0A0M0J4Q4_9EUKA</name>
<organism evidence="2 3">
    <name type="scientific">Chrysochromulina tobinii</name>
    <dbReference type="NCBI Taxonomy" id="1460289"/>
    <lineage>
        <taxon>Eukaryota</taxon>
        <taxon>Haptista</taxon>
        <taxon>Haptophyta</taxon>
        <taxon>Prymnesiophyceae</taxon>
        <taxon>Prymnesiales</taxon>
        <taxon>Chrysochromulinaceae</taxon>
        <taxon>Chrysochromulina</taxon>
    </lineage>
</organism>
<evidence type="ECO:0000313" key="3">
    <source>
        <dbReference type="Proteomes" id="UP000037460"/>
    </source>
</evidence>
<feature type="compositionally biased region" description="Basic and acidic residues" evidence="1">
    <location>
        <begin position="1"/>
        <end position="19"/>
    </location>
</feature>